<keyword evidence="2" id="KW-1133">Transmembrane helix</keyword>
<dbReference type="GO" id="GO:0017080">
    <property type="term" value="F:sodium channel regulator activity"/>
    <property type="evidence" value="ECO:0007669"/>
    <property type="project" value="TreeGrafter"/>
</dbReference>
<feature type="compositionally biased region" description="Pro residues" evidence="1">
    <location>
        <begin position="299"/>
        <end position="312"/>
    </location>
</feature>
<evidence type="ECO:0000256" key="1">
    <source>
        <dbReference type="SAM" id="MobiDB-lite"/>
    </source>
</evidence>
<organism evidence="3 4">
    <name type="scientific">Armadillidium nasatum</name>
    <dbReference type="NCBI Taxonomy" id="96803"/>
    <lineage>
        <taxon>Eukaryota</taxon>
        <taxon>Metazoa</taxon>
        <taxon>Ecdysozoa</taxon>
        <taxon>Arthropoda</taxon>
        <taxon>Crustacea</taxon>
        <taxon>Multicrustacea</taxon>
        <taxon>Malacostraca</taxon>
        <taxon>Eumalacostraca</taxon>
        <taxon>Peracarida</taxon>
        <taxon>Isopoda</taxon>
        <taxon>Oniscidea</taxon>
        <taxon>Crinocheta</taxon>
        <taxon>Armadillidiidae</taxon>
        <taxon>Armadillidium</taxon>
    </lineage>
</organism>
<keyword evidence="4" id="KW-1185">Reference proteome</keyword>
<sequence length="312" mass="35256">MSVKPEKKKKKKKCSDSLRFYLTAFFILLASFSSLGFVFLVPFVIDPGFSTIFAEFNEEPATCVTVDIVSKFGLSNCSTTYPSCREGCTREVYRCSQIFVNYFKDTEGIFKGKNFTNFEDYDNITWDYTYATIFPNIKGCGYPPKLNCTIFNKRYGGNGSIFPCYYSSLQPNVTITELNLEETKETLIYAIVVPWSCFIASVLYLLVTYVGMKKPEPEYEDEQEEDRSKASKEASNYSLRSISKTINHGVSRLRGDPNDKGETEPEEKKDTSPLILDSRVLLGPPSAEQSVLRRNTLPPINPPPASPSEPEQ</sequence>
<gene>
    <name evidence="3" type="primary">tipE</name>
    <name evidence="3" type="ORF">Anas_09540</name>
</gene>
<evidence type="ECO:0000256" key="2">
    <source>
        <dbReference type="SAM" id="Phobius"/>
    </source>
</evidence>
<feature type="region of interest" description="Disordered" evidence="1">
    <location>
        <begin position="216"/>
        <end position="312"/>
    </location>
</feature>
<dbReference type="Pfam" id="PF16972">
    <property type="entry name" value="TipE"/>
    <property type="match status" value="2"/>
</dbReference>
<comment type="caution">
    <text evidence="3">The sequence shown here is derived from an EMBL/GenBank/DDBJ whole genome shotgun (WGS) entry which is preliminary data.</text>
</comment>
<dbReference type="EMBL" id="SEYY01013362">
    <property type="protein sequence ID" value="KAB7500635.1"/>
    <property type="molecule type" value="Genomic_DNA"/>
</dbReference>
<reference evidence="3 4" key="1">
    <citation type="journal article" date="2019" name="PLoS Biol.">
        <title>Sex chromosomes control vertical transmission of feminizing Wolbachia symbionts in an isopod.</title>
        <authorList>
            <person name="Becking T."/>
            <person name="Chebbi M.A."/>
            <person name="Giraud I."/>
            <person name="Moumen B."/>
            <person name="Laverre T."/>
            <person name="Caubet Y."/>
            <person name="Peccoud J."/>
            <person name="Gilbert C."/>
            <person name="Cordaux R."/>
        </authorList>
    </citation>
    <scope>NUCLEOTIDE SEQUENCE [LARGE SCALE GENOMIC DNA]</scope>
    <source>
        <strain evidence="3">ANa2</strain>
        <tissue evidence="3">Whole body excluding digestive tract and cuticle</tissue>
    </source>
</reference>
<accession>A0A5N5T337</accession>
<dbReference type="AlphaFoldDB" id="A0A5N5T337"/>
<feature type="transmembrane region" description="Helical" evidence="2">
    <location>
        <begin position="20"/>
        <end position="45"/>
    </location>
</feature>
<name>A0A5N5T337_9CRUS</name>
<proteinExistence type="predicted"/>
<feature type="transmembrane region" description="Helical" evidence="2">
    <location>
        <begin position="187"/>
        <end position="207"/>
    </location>
</feature>
<dbReference type="GO" id="GO:0002028">
    <property type="term" value="P:regulation of sodium ion transport"/>
    <property type="evidence" value="ECO:0007669"/>
    <property type="project" value="TreeGrafter"/>
</dbReference>
<dbReference type="PANTHER" id="PTHR12335">
    <property type="entry name" value="TIPE PROTEIN TEMPERATURE-INDUCED PARALYTIC E"/>
    <property type="match status" value="1"/>
</dbReference>
<dbReference type="GO" id="GO:0005886">
    <property type="term" value="C:plasma membrane"/>
    <property type="evidence" value="ECO:0007669"/>
    <property type="project" value="TreeGrafter"/>
</dbReference>
<feature type="compositionally biased region" description="Basic and acidic residues" evidence="1">
    <location>
        <begin position="253"/>
        <end position="271"/>
    </location>
</feature>
<keyword evidence="2" id="KW-0472">Membrane</keyword>
<dbReference type="InterPro" id="IPR031578">
    <property type="entry name" value="TipE"/>
</dbReference>
<protein>
    <submittedName>
        <fullName evidence="3">Protein tipE</fullName>
    </submittedName>
</protein>
<evidence type="ECO:0000313" key="4">
    <source>
        <dbReference type="Proteomes" id="UP000326759"/>
    </source>
</evidence>
<keyword evidence="2" id="KW-0812">Transmembrane</keyword>
<evidence type="ECO:0000313" key="3">
    <source>
        <dbReference type="EMBL" id="KAB7500635.1"/>
    </source>
</evidence>
<dbReference type="Proteomes" id="UP000326759">
    <property type="component" value="Unassembled WGS sequence"/>
</dbReference>
<dbReference type="OrthoDB" id="8175770at2759"/>
<feature type="compositionally biased region" description="Polar residues" evidence="1">
    <location>
        <begin position="233"/>
        <end position="248"/>
    </location>
</feature>
<dbReference type="PANTHER" id="PTHR12335:SF6">
    <property type="entry name" value="PROTEIN TIPE"/>
    <property type="match status" value="1"/>
</dbReference>